<dbReference type="EMBL" id="BAABCW010000001">
    <property type="protein sequence ID" value="GAA4108051.1"/>
    <property type="molecule type" value="Genomic_DNA"/>
</dbReference>
<dbReference type="Pfam" id="PF05523">
    <property type="entry name" value="FdtA"/>
    <property type="match status" value="1"/>
</dbReference>
<sequence>MASSTSTQKKVIKTNLQDCKIIEIPSIKDPRGTIGVVEHDVIPFETKRVYYLYDVPSDASRGGHAHINLCQFLIPVSGSFDVILHDGEIHKKVTLNKPNKGLLITSGIWRELENFSAGSVCLVLASAVFEEADYIRDFNEFKLRKAR</sequence>
<evidence type="ECO:0000313" key="2">
    <source>
        <dbReference type="EMBL" id="GAA4108051.1"/>
    </source>
</evidence>
<dbReference type="InterPro" id="IPR011051">
    <property type="entry name" value="RmlC_Cupin_sf"/>
</dbReference>
<protein>
    <submittedName>
        <fullName evidence="2">FdtA/QdtA family cupin domain-containing protein</fullName>
    </submittedName>
</protein>
<keyword evidence="3" id="KW-1185">Reference proteome</keyword>
<dbReference type="SUPFAM" id="SSF51182">
    <property type="entry name" value="RmlC-like cupins"/>
    <property type="match status" value="1"/>
</dbReference>
<dbReference type="CDD" id="cd20292">
    <property type="entry name" value="cupin_QdtA-like"/>
    <property type="match status" value="1"/>
</dbReference>
<organism evidence="2 3">
    <name type="scientific">Aquimarina addita</name>
    <dbReference type="NCBI Taxonomy" id="870485"/>
    <lineage>
        <taxon>Bacteria</taxon>
        <taxon>Pseudomonadati</taxon>
        <taxon>Bacteroidota</taxon>
        <taxon>Flavobacteriia</taxon>
        <taxon>Flavobacteriales</taxon>
        <taxon>Flavobacteriaceae</taxon>
        <taxon>Aquimarina</taxon>
    </lineage>
</organism>
<dbReference type="Proteomes" id="UP001500459">
    <property type="component" value="Unassembled WGS sequence"/>
</dbReference>
<proteinExistence type="predicted"/>
<reference evidence="3" key="1">
    <citation type="journal article" date="2019" name="Int. J. Syst. Evol. Microbiol.">
        <title>The Global Catalogue of Microorganisms (GCM) 10K type strain sequencing project: providing services to taxonomists for standard genome sequencing and annotation.</title>
        <authorList>
            <consortium name="The Broad Institute Genomics Platform"/>
            <consortium name="The Broad Institute Genome Sequencing Center for Infectious Disease"/>
            <person name="Wu L."/>
            <person name="Ma J."/>
        </authorList>
    </citation>
    <scope>NUCLEOTIDE SEQUENCE [LARGE SCALE GENOMIC DNA]</scope>
    <source>
        <strain evidence="3">JCM 17106</strain>
    </source>
</reference>
<dbReference type="InterPro" id="IPR014710">
    <property type="entry name" value="RmlC-like_jellyroll"/>
</dbReference>
<feature type="domain" description="Sugar 3,4-ketoisomerase QdtA cupin" evidence="1">
    <location>
        <begin position="18"/>
        <end position="142"/>
    </location>
</feature>
<dbReference type="RefSeq" id="WP_344924231.1">
    <property type="nucleotide sequence ID" value="NZ_BAABCW010000001.1"/>
</dbReference>
<evidence type="ECO:0000313" key="3">
    <source>
        <dbReference type="Proteomes" id="UP001500459"/>
    </source>
</evidence>
<dbReference type="InterPro" id="IPR008894">
    <property type="entry name" value="QdtA_cupin_dom"/>
</dbReference>
<comment type="caution">
    <text evidence="2">The sequence shown here is derived from an EMBL/GenBank/DDBJ whole genome shotgun (WGS) entry which is preliminary data.</text>
</comment>
<accession>A0ABP7X9A6</accession>
<name>A0ABP7X9A6_9FLAO</name>
<dbReference type="Gene3D" id="2.60.120.10">
    <property type="entry name" value="Jelly Rolls"/>
    <property type="match status" value="1"/>
</dbReference>
<evidence type="ECO:0000259" key="1">
    <source>
        <dbReference type="Pfam" id="PF05523"/>
    </source>
</evidence>
<gene>
    <name evidence="2" type="ORF">GCM10022393_03770</name>
</gene>